<gene>
    <name evidence="1" type="ORF">QVD17_33189</name>
</gene>
<proteinExistence type="predicted"/>
<sequence>MKLKTRYKTSSHPTTLKSITCFNLNSRTVTEPIHDTTRVNIGVRSNILHHFHFTHAAAAAASESNVHFKSQQP</sequence>
<evidence type="ECO:0000313" key="2">
    <source>
        <dbReference type="Proteomes" id="UP001229421"/>
    </source>
</evidence>
<keyword evidence="2" id="KW-1185">Reference proteome</keyword>
<comment type="caution">
    <text evidence="1">The sequence shown here is derived from an EMBL/GenBank/DDBJ whole genome shotgun (WGS) entry which is preliminary data.</text>
</comment>
<organism evidence="1 2">
    <name type="scientific">Tagetes erecta</name>
    <name type="common">African marigold</name>
    <dbReference type="NCBI Taxonomy" id="13708"/>
    <lineage>
        <taxon>Eukaryota</taxon>
        <taxon>Viridiplantae</taxon>
        <taxon>Streptophyta</taxon>
        <taxon>Embryophyta</taxon>
        <taxon>Tracheophyta</taxon>
        <taxon>Spermatophyta</taxon>
        <taxon>Magnoliopsida</taxon>
        <taxon>eudicotyledons</taxon>
        <taxon>Gunneridae</taxon>
        <taxon>Pentapetalae</taxon>
        <taxon>asterids</taxon>
        <taxon>campanulids</taxon>
        <taxon>Asterales</taxon>
        <taxon>Asteraceae</taxon>
        <taxon>Asteroideae</taxon>
        <taxon>Heliantheae alliance</taxon>
        <taxon>Tageteae</taxon>
        <taxon>Tagetes</taxon>
    </lineage>
</organism>
<protein>
    <submittedName>
        <fullName evidence="1">Uncharacterized protein</fullName>
    </submittedName>
</protein>
<evidence type="ECO:0000313" key="1">
    <source>
        <dbReference type="EMBL" id="KAK1412171.1"/>
    </source>
</evidence>
<name>A0AAD8NKZ8_TARER</name>
<dbReference type="EMBL" id="JAUHHV010000009">
    <property type="protein sequence ID" value="KAK1412171.1"/>
    <property type="molecule type" value="Genomic_DNA"/>
</dbReference>
<dbReference type="Proteomes" id="UP001229421">
    <property type="component" value="Unassembled WGS sequence"/>
</dbReference>
<dbReference type="AlphaFoldDB" id="A0AAD8NKZ8"/>
<accession>A0AAD8NKZ8</accession>
<reference evidence="1" key="1">
    <citation type="journal article" date="2023" name="bioRxiv">
        <title>Improved chromosome-level genome assembly for marigold (Tagetes erecta).</title>
        <authorList>
            <person name="Jiang F."/>
            <person name="Yuan L."/>
            <person name="Wang S."/>
            <person name="Wang H."/>
            <person name="Xu D."/>
            <person name="Wang A."/>
            <person name="Fan W."/>
        </authorList>
    </citation>
    <scope>NUCLEOTIDE SEQUENCE</scope>
    <source>
        <strain evidence="1">WSJ</strain>
        <tissue evidence="1">Leaf</tissue>
    </source>
</reference>